<accession>A0A1J4JV45</accession>
<evidence type="ECO:0000313" key="3">
    <source>
        <dbReference type="Proteomes" id="UP000179807"/>
    </source>
</evidence>
<name>A0A1J4JV45_9EUKA</name>
<dbReference type="EMBL" id="MLAK01000843">
    <property type="protein sequence ID" value="OHT03017.1"/>
    <property type="molecule type" value="Genomic_DNA"/>
</dbReference>
<dbReference type="AlphaFoldDB" id="A0A1J4JV45"/>
<dbReference type="GeneID" id="94841614"/>
<dbReference type="VEuPathDB" id="TrichDB:TRFO_29673"/>
<feature type="compositionally biased region" description="Basic and acidic residues" evidence="1">
    <location>
        <begin position="231"/>
        <end position="249"/>
    </location>
</feature>
<dbReference type="Proteomes" id="UP000179807">
    <property type="component" value="Unassembled WGS sequence"/>
</dbReference>
<evidence type="ECO:0000313" key="2">
    <source>
        <dbReference type="EMBL" id="OHT03017.1"/>
    </source>
</evidence>
<sequence length="368" mass="42999">MSNHDPIRQLGEMLQMMQNQLNSSQTAGRPTRAHSDINPFFSHQFQNQEPFMNTTTNQTSMFPNNFGRNDEESNFTHIFANTNQNAFQHFQINNQTIDRNENLQTCTQSSPTQNPSSIYPAMNNNIQYFLHNHNNSSSSDDEDVPQKFSIEHFLNKNSTELQQPHSSQPQASGNNFMNFNFSHHNSSSDGEELDFHSNHIHQPFTSSSDDERVGQSNRLGNRKNQMRNARKHEEDMRRRDMDRDFRRQRNRRENLDFGFGNYSMDMNFGGMKMGMGSRDFDFDFDMGGRKPRTERQVRFRMGGMPSRTMSNDMHHRGMHRMRREMDIDFDFGVKRSFNSVTTSSAIKKKILKLDVDTPGEILMPFFDV</sequence>
<feature type="region of interest" description="Disordered" evidence="1">
    <location>
        <begin position="159"/>
        <end position="249"/>
    </location>
</feature>
<proteinExistence type="predicted"/>
<organism evidence="2 3">
    <name type="scientific">Tritrichomonas foetus</name>
    <dbReference type="NCBI Taxonomy" id="1144522"/>
    <lineage>
        <taxon>Eukaryota</taxon>
        <taxon>Metamonada</taxon>
        <taxon>Parabasalia</taxon>
        <taxon>Tritrichomonadida</taxon>
        <taxon>Tritrichomonadidae</taxon>
        <taxon>Tritrichomonas</taxon>
    </lineage>
</organism>
<reference evidence="2" key="1">
    <citation type="submission" date="2016-10" db="EMBL/GenBank/DDBJ databases">
        <authorList>
            <person name="Benchimol M."/>
            <person name="Almeida L.G."/>
            <person name="Vasconcelos A.T."/>
            <person name="Perreira-Neves A."/>
            <person name="Rosa I.A."/>
            <person name="Tasca T."/>
            <person name="Bogo M.R."/>
            <person name="de Souza W."/>
        </authorList>
    </citation>
    <scope>NUCLEOTIDE SEQUENCE [LARGE SCALE GENOMIC DNA]</scope>
    <source>
        <strain evidence="2">K</strain>
    </source>
</reference>
<feature type="compositionally biased region" description="Basic residues" evidence="1">
    <location>
        <begin position="220"/>
        <end position="230"/>
    </location>
</feature>
<protein>
    <submittedName>
        <fullName evidence="2">Uncharacterized protein</fullName>
    </submittedName>
</protein>
<comment type="caution">
    <text evidence="2">The sequence shown here is derived from an EMBL/GenBank/DDBJ whole genome shotgun (WGS) entry which is preliminary data.</text>
</comment>
<gene>
    <name evidence="2" type="ORF">TRFO_29673</name>
</gene>
<evidence type="ECO:0000256" key="1">
    <source>
        <dbReference type="SAM" id="MobiDB-lite"/>
    </source>
</evidence>
<feature type="compositionally biased region" description="Low complexity" evidence="1">
    <location>
        <begin position="172"/>
        <end position="188"/>
    </location>
</feature>
<feature type="compositionally biased region" description="Polar residues" evidence="1">
    <location>
        <begin position="159"/>
        <end position="171"/>
    </location>
</feature>
<dbReference type="RefSeq" id="XP_068356153.1">
    <property type="nucleotide sequence ID" value="XM_068506910.1"/>
</dbReference>
<keyword evidence="3" id="KW-1185">Reference proteome</keyword>